<evidence type="ECO:0000256" key="1">
    <source>
        <dbReference type="SAM" id="MobiDB-lite"/>
    </source>
</evidence>
<evidence type="ECO:0000313" key="3">
    <source>
        <dbReference type="Proteomes" id="UP000235672"/>
    </source>
</evidence>
<accession>A0A2J6PML7</accession>
<reference evidence="2 3" key="1">
    <citation type="submission" date="2016-05" db="EMBL/GenBank/DDBJ databases">
        <title>A degradative enzymes factory behind the ericoid mycorrhizal symbiosis.</title>
        <authorList>
            <consortium name="DOE Joint Genome Institute"/>
            <person name="Martino E."/>
            <person name="Morin E."/>
            <person name="Grelet G."/>
            <person name="Kuo A."/>
            <person name="Kohler A."/>
            <person name="Daghino S."/>
            <person name="Barry K."/>
            <person name="Choi C."/>
            <person name="Cichocki N."/>
            <person name="Clum A."/>
            <person name="Copeland A."/>
            <person name="Hainaut M."/>
            <person name="Haridas S."/>
            <person name="Labutti K."/>
            <person name="Lindquist E."/>
            <person name="Lipzen A."/>
            <person name="Khouja H.-R."/>
            <person name="Murat C."/>
            <person name="Ohm R."/>
            <person name="Olson A."/>
            <person name="Spatafora J."/>
            <person name="Veneault-Fourrey C."/>
            <person name="Henrissat B."/>
            <person name="Grigoriev I."/>
            <person name="Martin F."/>
            <person name="Perotto S."/>
        </authorList>
    </citation>
    <scope>NUCLEOTIDE SEQUENCE [LARGE SCALE GENOMIC DNA]</scope>
    <source>
        <strain evidence="2 3">UAMH 7357</strain>
    </source>
</reference>
<dbReference type="EMBL" id="KZ613515">
    <property type="protein sequence ID" value="PMD15257.1"/>
    <property type="molecule type" value="Genomic_DNA"/>
</dbReference>
<sequence>MTIAWLATYQYPGLIITMRTKPSLLKPRRHDATVRLRESPTSSGGCFQEKPRQDVKVDQEIDIQDDEKASPPIVVVDDEEKVILRKIDTR</sequence>
<keyword evidence="3" id="KW-1185">Reference proteome</keyword>
<name>A0A2J6PML7_9HELO</name>
<gene>
    <name evidence="2" type="ORF">NA56DRAFT_710191</name>
</gene>
<protein>
    <submittedName>
        <fullName evidence="2">Uncharacterized protein</fullName>
    </submittedName>
</protein>
<feature type="region of interest" description="Disordered" evidence="1">
    <location>
        <begin position="29"/>
        <end position="56"/>
    </location>
</feature>
<dbReference type="Proteomes" id="UP000235672">
    <property type="component" value="Unassembled WGS sequence"/>
</dbReference>
<proteinExistence type="predicted"/>
<evidence type="ECO:0000313" key="2">
    <source>
        <dbReference type="EMBL" id="PMD15257.1"/>
    </source>
</evidence>
<organism evidence="2 3">
    <name type="scientific">Hyaloscypha hepaticicola</name>
    <dbReference type="NCBI Taxonomy" id="2082293"/>
    <lineage>
        <taxon>Eukaryota</taxon>
        <taxon>Fungi</taxon>
        <taxon>Dikarya</taxon>
        <taxon>Ascomycota</taxon>
        <taxon>Pezizomycotina</taxon>
        <taxon>Leotiomycetes</taxon>
        <taxon>Helotiales</taxon>
        <taxon>Hyaloscyphaceae</taxon>
        <taxon>Hyaloscypha</taxon>
    </lineage>
</organism>
<dbReference type="AlphaFoldDB" id="A0A2J6PML7"/>